<evidence type="ECO:0000256" key="1">
    <source>
        <dbReference type="ARBA" id="ARBA00001974"/>
    </source>
</evidence>
<dbReference type="InterPro" id="IPR004099">
    <property type="entry name" value="Pyr_nucl-diS_OxRdtase_dimer"/>
</dbReference>
<keyword evidence="12" id="KW-0521">NADP</keyword>
<dbReference type="PANTHER" id="PTHR42737">
    <property type="entry name" value="GLUTATHIONE REDUCTASE"/>
    <property type="match status" value="1"/>
</dbReference>
<evidence type="ECO:0000256" key="3">
    <source>
        <dbReference type="ARBA" id="ARBA00012607"/>
    </source>
</evidence>
<feature type="domain" description="FAD/NAD(P)-binding" evidence="14">
    <location>
        <begin position="9"/>
        <end position="331"/>
    </location>
</feature>
<evidence type="ECO:0000256" key="4">
    <source>
        <dbReference type="ARBA" id="ARBA00017111"/>
    </source>
</evidence>
<keyword evidence="16" id="KW-1185">Reference proteome</keyword>
<comment type="similarity">
    <text evidence="2 11">Belongs to the class-I pyridine nucleotide-disulfide oxidoreductase family.</text>
</comment>
<dbReference type="NCBIfam" id="TIGR01421">
    <property type="entry name" value="gluta_reduc_1"/>
    <property type="match status" value="1"/>
</dbReference>
<keyword evidence="8" id="KW-1015">Disulfide bond</keyword>
<accession>A0ABR0KN27</accession>
<dbReference type="InterPro" id="IPR046952">
    <property type="entry name" value="GSHR/TRXR-like"/>
</dbReference>
<dbReference type="EC" id="1.8.1.7" evidence="3 12"/>
<evidence type="ECO:0000313" key="15">
    <source>
        <dbReference type="EMBL" id="KAK5101451.1"/>
    </source>
</evidence>
<dbReference type="PRINTS" id="PR00411">
    <property type="entry name" value="PNDRDTASEI"/>
</dbReference>
<dbReference type="GO" id="GO:0004362">
    <property type="term" value="F:glutathione-disulfide reductase (NADPH) activity"/>
    <property type="evidence" value="ECO:0007669"/>
    <property type="project" value="UniProtKB-EC"/>
</dbReference>
<dbReference type="PIRSF" id="PIRSF000350">
    <property type="entry name" value="Mercury_reductase_MerA"/>
    <property type="match status" value="1"/>
</dbReference>
<dbReference type="NCBIfam" id="NF004776">
    <property type="entry name" value="PRK06116.1"/>
    <property type="match status" value="1"/>
</dbReference>
<dbReference type="Proteomes" id="UP001345013">
    <property type="component" value="Unassembled WGS sequence"/>
</dbReference>
<dbReference type="Gene3D" id="3.50.50.60">
    <property type="entry name" value="FAD/NAD(P)-binding domain"/>
    <property type="match status" value="2"/>
</dbReference>
<evidence type="ECO:0000256" key="9">
    <source>
        <dbReference type="ARBA" id="ARBA00023284"/>
    </source>
</evidence>
<keyword evidence="12" id="KW-0963">Cytoplasm</keyword>
<evidence type="ECO:0000256" key="8">
    <source>
        <dbReference type="ARBA" id="ARBA00023157"/>
    </source>
</evidence>
<reference evidence="15 16" key="1">
    <citation type="submission" date="2023-08" db="EMBL/GenBank/DDBJ databases">
        <title>Black Yeasts Isolated from many extreme environments.</title>
        <authorList>
            <person name="Coleine C."/>
            <person name="Stajich J.E."/>
            <person name="Selbmann L."/>
        </authorList>
    </citation>
    <scope>NUCLEOTIDE SEQUENCE [LARGE SCALE GENOMIC DNA]</scope>
    <source>
        <strain evidence="15 16">CCFEE 5885</strain>
    </source>
</reference>
<keyword evidence="5 11" id="KW-0285">Flavoprotein</keyword>
<protein>
    <recommendedName>
        <fullName evidence="4 12">Glutathione reductase</fullName>
        <ecNumber evidence="3 12">1.8.1.7</ecNumber>
    </recommendedName>
</protein>
<dbReference type="InterPro" id="IPR016156">
    <property type="entry name" value="FAD/NAD-linked_Rdtase_dimer_sf"/>
</dbReference>
<dbReference type="Pfam" id="PF07992">
    <property type="entry name" value="Pyr_redox_2"/>
    <property type="match status" value="1"/>
</dbReference>
<dbReference type="InterPro" id="IPR023753">
    <property type="entry name" value="FAD/NAD-binding_dom"/>
</dbReference>
<dbReference type="Gene3D" id="3.30.390.30">
    <property type="match status" value="1"/>
</dbReference>
<comment type="subcellular location">
    <subcellularLocation>
        <location evidence="12">Cytoplasm</location>
    </subcellularLocation>
</comment>
<dbReference type="SUPFAM" id="SSF51905">
    <property type="entry name" value="FAD/NAD(P)-binding domain"/>
    <property type="match status" value="1"/>
</dbReference>
<dbReference type="EMBL" id="JAVRRG010000004">
    <property type="protein sequence ID" value="KAK5101451.1"/>
    <property type="molecule type" value="Genomic_DNA"/>
</dbReference>
<evidence type="ECO:0000259" key="13">
    <source>
        <dbReference type="Pfam" id="PF02852"/>
    </source>
</evidence>
<feature type="domain" description="Pyridine nucleotide-disulphide oxidoreductase dimerisation" evidence="13">
    <location>
        <begin position="352"/>
        <end position="463"/>
    </location>
</feature>
<comment type="catalytic activity">
    <reaction evidence="12">
        <text>2 glutathione + NADP(+) = glutathione disulfide + NADPH + H(+)</text>
        <dbReference type="Rhea" id="RHEA:11740"/>
        <dbReference type="ChEBI" id="CHEBI:15378"/>
        <dbReference type="ChEBI" id="CHEBI:57783"/>
        <dbReference type="ChEBI" id="CHEBI:57925"/>
        <dbReference type="ChEBI" id="CHEBI:58297"/>
        <dbReference type="ChEBI" id="CHEBI:58349"/>
        <dbReference type="EC" id="1.8.1.7"/>
    </reaction>
</comment>
<dbReference type="InterPro" id="IPR012999">
    <property type="entry name" value="Pyr_OxRdtase_I_AS"/>
</dbReference>
<sequence>MGSTQKECDYLVLGLGSGGCASARRAASKHGKKVIAVESKKLGGTCVNVGCIPKKVTWNAADVADTLRDAKNYGFHWSEDKPFDWTAFKRMRDEYVERINKAYEKNLANDNVEWLHGRAHFMSKNEVEVECDDGRKEHIKSDHILIATGGHPKFLRNIEGWDLGISSDGFFALEKQPKKVVIVGAGYIAMEMAGMFHALGTETHVFIQEGILLPFDKMIQDAVWNEYTRIGIKFYSQAKESKVEDLGNGWKRMHYQSGDSEPTTIDCDCLLWAIGRAPEVDDLNLKCTGVNLTEQGAIDIDDYQNTNVDGIYSIGDVCGKVQLTPVAIAAGRVLSDRLFGSADSSKIDYDNVPSVVFAHPEVGTFGLAEKVAKEKYGEDKIKTYVSEFMPTYFSIMPEESKVKSKYKLVCAGEDERIVGLHIVGQGSSEIIQGFGLAVKMGATKRDFDDYVPVHPTNAEELTSMS</sequence>
<dbReference type="Pfam" id="PF02852">
    <property type="entry name" value="Pyr_redox_dim"/>
    <property type="match status" value="1"/>
</dbReference>
<evidence type="ECO:0000256" key="11">
    <source>
        <dbReference type="RuleBase" id="RU003691"/>
    </source>
</evidence>
<evidence type="ECO:0000256" key="6">
    <source>
        <dbReference type="ARBA" id="ARBA00022827"/>
    </source>
</evidence>
<comment type="cofactor">
    <cofactor evidence="1 12">
        <name>FAD</name>
        <dbReference type="ChEBI" id="CHEBI:57692"/>
    </cofactor>
</comment>
<dbReference type="InterPro" id="IPR006322">
    <property type="entry name" value="Glutathione_Rdtase_euk/bac"/>
</dbReference>
<dbReference type="PRINTS" id="PR00368">
    <property type="entry name" value="FADPNR"/>
</dbReference>
<keyword evidence="9 11" id="KW-0676">Redox-active center</keyword>
<dbReference type="InterPro" id="IPR036188">
    <property type="entry name" value="FAD/NAD-bd_sf"/>
</dbReference>
<organism evidence="15 16">
    <name type="scientific">Lithohypha guttulata</name>
    <dbReference type="NCBI Taxonomy" id="1690604"/>
    <lineage>
        <taxon>Eukaryota</taxon>
        <taxon>Fungi</taxon>
        <taxon>Dikarya</taxon>
        <taxon>Ascomycota</taxon>
        <taxon>Pezizomycotina</taxon>
        <taxon>Eurotiomycetes</taxon>
        <taxon>Chaetothyriomycetidae</taxon>
        <taxon>Chaetothyriales</taxon>
        <taxon>Trichomeriaceae</taxon>
        <taxon>Lithohypha</taxon>
    </lineage>
</organism>
<comment type="caution">
    <text evidence="15">The sequence shown here is derived from an EMBL/GenBank/DDBJ whole genome shotgun (WGS) entry which is preliminary data.</text>
</comment>
<dbReference type="SUPFAM" id="SSF55424">
    <property type="entry name" value="FAD/NAD-linked reductases, dimerisation (C-terminal) domain"/>
    <property type="match status" value="1"/>
</dbReference>
<dbReference type="PANTHER" id="PTHR42737:SF2">
    <property type="entry name" value="GLUTATHIONE REDUCTASE"/>
    <property type="match status" value="1"/>
</dbReference>
<evidence type="ECO:0000256" key="10">
    <source>
        <dbReference type="ARBA" id="ARBA00056905"/>
    </source>
</evidence>
<name>A0ABR0KN27_9EURO</name>
<evidence type="ECO:0000256" key="2">
    <source>
        <dbReference type="ARBA" id="ARBA00007532"/>
    </source>
</evidence>
<keyword evidence="7 11" id="KW-0560">Oxidoreductase</keyword>
<comment type="function">
    <text evidence="10 12">Catalyzes the reduction of glutathione disulfide (GSSG) to reduced glutathione (GSH). Constitutes the major mechanism to maintain a high GSH:GSSG ratio in the cytosol.</text>
</comment>
<dbReference type="PROSITE" id="PS51257">
    <property type="entry name" value="PROKAR_LIPOPROTEIN"/>
    <property type="match status" value="1"/>
</dbReference>
<evidence type="ECO:0000313" key="16">
    <source>
        <dbReference type="Proteomes" id="UP001345013"/>
    </source>
</evidence>
<dbReference type="InterPro" id="IPR001100">
    <property type="entry name" value="Pyr_nuc-diS_OxRdtase"/>
</dbReference>
<evidence type="ECO:0000256" key="12">
    <source>
        <dbReference type="RuleBase" id="RU365016"/>
    </source>
</evidence>
<gene>
    <name evidence="15" type="primary">GLR1_1</name>
    <name evidence="15" type="ORF">LTR24_000506</name>
</gene>
<proteinExistence type="inferred from homology"/>
<dbReference type="PROSITE" id="PS00076">
    <property type="entry name" value="PYRIDINE_REDOX_1"/>
    <property type="match status" value="1"/>
</dbReference>
<evidence type="ECO:0000256" key="7">
    <source>
        <dbReference type="ARBA" id="ARBA00023002"/>
    </source>
</evidence>
<keyword evidence="6 11" id="KW-0274">FAD</keyword>
<evidence type="ECO:0000256" key="5">
    <source>
        <dbReference type="ARBA" id="ARBA00022630"/>
    </source>
</evidence>
<evidence type="ECO:0000259" key="14">
    <source>
        <dbReference type="Pfam" id="PF07992"/>
    </source>
</evidence>